<dbReference type="GO" id="GO:0046872">
    <property type="term" value="F:metal ion binding"/>
    <property type="evidence" value="ECO:0007669"/>
    <property type="project" value="InterPro"/>
</dbReference>
<evidence type="ECO:0000313" key="2">
    <source>
        <dbReference type="EMBL" id="MBF1164187.1"/>
    </source>
</evidence>
<dbReference type="InterPro" id="IPR036724">
    <property type="entry name" value="Cobalamin-bd_sf"/>
</dbReference>
<dbReference type="InterPro" id="IPR006158">
    <property type="entry name" value="Cobalamin-bd"/>
</dbReference>
<dbReference type="CDD" id="cd02065">
    <property type="entry name" value="B12-binding_like"/>
    <property type="match status" value="1"/>
</dbReference>
<gene>
    <name evidence="2" type="ORF">HXL68_04000</name>
</gene>
<comment type="caution">
    <text evidence="2">The sequence shown here is derived from an EMBL/GenBank/DDBJ whole genome shotgun (WGS) entry which is preliminary data.</text>
</comment>
<sequence length="150" mass="16437">MRILLSSVSSDSHTWNLVFLQLFLEFKGHEVHNLGGCTPDSEIIATCEEMAPDLLVISSVNGHGNIDGERLIRKLRQNDLLSDLPVAIGGKLGIHGVEKAQHIDWLLDVGFTAVFEASSSIGLFEDFIKGVSAQLSRPVNQRAILTTCQR</sequence>
<name>A0A930BSZ4_9RHOO</name>
<dbReference type="PROSITE" id="PS51332">
    <property type="entry name" value="B12_BINDING"/>
    <property type="match status" value="1"/>
</dbReference>
<dbReference type="EMBL" id="JABZMI010000046">
    <property type="protein sequence ID" value="MBF1164187.1"/>
    <property type="molecule type" value="Genomic_DNA"/>
</dbReference>
<dbReference type="Proteomes" id="UP000718593">
    <property type="component" value="Unassembled WGS sequence"/>
</dbReference>
<dbReference type="GO" id="GO:0031419">
    <property type="term" value="F:cobalamin binding"/>
    <property type="evidence" value="ECO:0007669"/>
    <property type="project" value="InterPro"/>
</dbReference>
<dbReference type="AlphaFoldDB" id="A0A930BSZ4"/>
<organism evidence="2 3">
    <name type="scientific">Dechloromonas agitata</name>
    <dbReference type="NCBI Taxonomy" id="73030"/>
    <lineage>
        <taxon>Bacteria</taxon>
        <taxon>Pseudomonadati</taxon>
        <taxon>Pseudomonadota</taxon>
        <taxon>Betaproteobacteria</taxon>
        <taxon>Rhodocyclales</taxon>
        <taxon>Azonexaceae</taxon>
        <taxon>Dechloromonas</taxon>
    </lineage>
</organism>
<evidence type="ECO:0000313" key="3">
    <source>
        <dbReference type="Proteomes" id="UP000718593"/>
    </source>
</evidence>
<reference evidence="2" key="1">
    <citation type="submission" date="2020-04" db="EMBL/GenBank/DDBJ databases">
        <title>Deep metagenomics examines the oral microbiome during advanced dental caries in children, revealing novel taxa and co-occurrences with host molecules.</title>
        <authorList>
            <person name="Baker J.L."/>
            <person name="Morton J.T."/>
            <person name="Dinis M."/>
            <person name="Alvarez R."/>
            <person name="Tran N.C."/>
            <person name="Knight R."/>
            <person name="Edlund A."/>
        </authorList>
    </citation>
    <scope>NUCLEOTIDE SEQUENCE</scope>
    <source>
        <strain evidence="2">JCVI_32_bin.24</strain>
    </source>
</reference>
<protein>
    <submittedName>
        <fullName evidence="2">Cobalamin B12-binding domain-containing protein</fullName>
    </submittedName>
</protein>
<dbReference type="SUPFAM" id="SSF52242">
    <property type="entry name" value="Cobalamin (vitamin B12)-binding domain"/>
    <property type="match status" value="1"/>
</dbReference>
<accession>A0A930BSZ4</accession>
<proteinExistence type="predicted"/>
<dbReference type="Gene3D" id="3.40.50.280">
    <property type="entry name" value="Cobalamin-binding domain"/>
    <property type="match status" value="1"/>
</dbReference>
<feature type="domain" description="B12-binding" evidence="1">
    <location>
        <begin position="1"/>
        <end position="138"/>
    </location>
</feature>
<dbReference type="Pfam" id="PF02310">
    <property type="entry name" value="B12-binding"/>
    <property type="match status" value="1"/>
</dbReference>
<evidence type="ECO:0000259" key="1">
    <source>
        <dbReference type="PROSITE" id="PS51332"/>
    </source>
</evidence>